<evidence type="ECO:0000256" key="1">
    <source>
        <dbReference type="SAM" id="MobiDB-lite"/>
    </source>
</evidence>
<sequence>MATTIEELRAVMRMEMKPFMRDLQQMNGISARAARQVEQTWMQTNRRLDGIGKNMANSLIAPLTGVGAALGARELIRLTDVWTDLNGRVRIAAGGIREGADVMERLSDIARRTYSSLEVTAESYLVNARSLSELGYSTNQALDFTEALNNALVVSGAKGQRATQVIDALGKAMALGELRGDELNTVIQSGGRVAQALAEGLGVTTNELRKLGEQGKLKSSSVFTALTSQMQTLRTEADGMQATIGDAIQLLQNSFLEYVGGADQASGASARIAEAIIGVADNLDTVASAALTAATAITGALAGRAIVGAGVQIMSTTKALTEFVRIARAAQGLGGLGPAFASLGANAGVIGLVVGGAAALALGHFANQAIEAEQRTDRFNAMLERMGLVAKESAEQIDEAAAAQSRLSSAEGIAAVQQETEDAAIMLREYEAGLEDLAATFRLGAQAKFEDQAAISKVVDAYQGGEKSAEDLGKELDELATKFPDWAADISDLQGWVSQIELARASVGRLAAETAGLEDISFRKMLDVVGPEPSPMTTDLGTFPQFNNPPTYGDLASFAGSGSRTRKSGGGGAKADPYGDATRSMQERIDGLLRETAAMASLNPLINDYGYAVEKARAQVELENAAAKAGIELTPARVAQMAQLSEGYATATVEAARLAEAQAASVEQMDRMRDAASSALETIVDGFIEGRDAGEIFSDMLKNIGSQLIQMGMNNLFGSGGGNYGLFGKLFGFSEGGYTGAGGKYQPAGLVHRGEVVWSQRDIARSGGVAAVEAMRRGISVPSVPSIGGRGDNLSFPFAPNITVQDGSAESIARVERVVRKIAAEHEGKTKDIVRTFNRKWR</sequence>
<evidence type="ECO:0000259" key="2">
    <source>
        <dbReference type="Pfam" id="PF20155"/>
    </source>
</evidence>
<dbReference type="Pfam" id="PF20155">
    <property type="entry name" value="TMP_3"/>
    <property type="match status" value="1"/>
</dbReference>
<reference evidence="3" key="1">
    <citation type="submission" date="2023-03" db="EMBL/GenBank/DDBJ databases">
        <title>Andean soil-derived lignocellulolytic bacterial consortium as a source of novel taxa and putative plastic-active enzymes.</title>
        <authorList>
            <person name="Diaz-Garcia L."/>
            <person name="Chuvochina M."/>
            <person name="Feuerriegel G."/>
            <person name="Bunk B."/>
            <person name="Sproer C."/>
            <person name="Streit W.R."/>
            <person name="Rodriguez L.M."/>
            <person name="Overmann J."/>
            <person name="Jimenez D.J."/>
        </authorList>
    </citation>
    <scope>NUCLEOTIDE SEQUENCE</scope>
    <source>
        <strain evidence="3">MAG 4196</strain>
    </source>
</reference>
<organism evidence="3 4">
    <name type="scientific">Candidatus Devosia phytovorans</name>
    <dbReference type="NCBI Taxonomy" id="3121372"/>
    <lineage>
        <taxon>Bacteria</taxon>
        <taxon>Pseudomonadati</taxon>
        <taxon>Pseudomonadota</taxon>
        <taxon>Alphaproteobacteria</taxon>
        <taxon>Hyphomicrobiales</taxon>
        <taxon>Devosiaceae</taxon>
        <taxon>Devosia</taxon>
    </lineage>
</organism>
<feature type="domain" description="Tape measure protein N-terminal" evidence="2">
    <location>
        <begin position="73"/>
        <end position="263"/>
    </location>
</feature>
<feature type="region of interest" description="Disordered" evidence="1">
    <location>
        <begin position="557"/>
        <end position="581"/>
    </location>
</feature>
<dbReference type="EMBL" id="CP119312">
    <property type="protein sequence ID" value="WEK05778.1"/>
    <property type="molecule type" value="Genomic_DNA"/>
</dbReference>
<evidence type="ECO:0000313" key="4">
    <source>
        <dbReference type="Proteomes" id="UP001217476"/>
    </source>
</evidence>
<dbReference type="InterPro" id="IPR013491">
    <property type="entry name" value="Tape_meas_N"/>
</dbReference>
<gene>
    <name evidence="3" type="ORF">P0Y65_05845</name>
</gene>
<evidence type="ECO:0000313" key="3">
    <source>
        <dbReference type="EMBL" id="WEK05778.1"/>
    </source>
</evidence>
<proteinExistence type="predicted"/>
<protein>
    <submittedName>
        <fullName evidence="3">Tape measure protein</fullName>
    </submittedName>
</protein>
<dbReference type="NCBIfam" id="TIGR02675">
    <property type="entry name" value="tape_meas_nterm"/>
    <property type="match status" value="1"/>
</dbReference>
<dbReference type="Proteomes" id="UP001217476">
    <property type="component" value="Chromosome"/>
</dbReference>
<dbReference type="AlphaFoldDB" id="A0AAJ5VYC2"/>
<accession>A0AAJ5VYC2</accession>
<name>A0AAJ5VYC2_9HYPH</name>